<name>W5YUD4_9GAMM</name>
<reference evidence="1 2" key="1">
    <citation type="journal article" date="2014" name="Genome Announc.">
        <title>Draft Genome Sequences of Marinobacter similis A3d10T and Marinobacter salarius R9SW1T.</title>
        <authorList>
            <person name="Ivanova E.P."/>
            <person name="Ng H.J."/>
            <person name="Webb H.K."/>
            <person name="Feng G."/>
            <person name="Oshima K."/>
            <person name="Hattori M."/>
            <person name="Ohkuma M."/>
            <person name="Sergeev A.F."/>
            <person name="Mikhailov V.V."/>
            <person name="Crawford R.J."/>
            <person name="Sawabe T."/>
        </authorList>
    </citation>
    <scope>NUCLEOTIDE SEQUENCE [LARGE SCALE GENOMIC DNA]</scope>
    <source>
        <strain evidence="1 2">A3d10</strain>
    </source>
</reference>
<evidence type="ECO:0000313" key="2">
    <source>
        <dbReference type="Proteomes" id="UP000061489"/>
    </source>
</evidence>
<dbReference type="KEGG" id="msx:AU14_10995"/>
<evidence type="ECO:0000313" key="1">
    <source>
        <dbReference type="EMBL" id="AHI30093.1"/>
    </source>
</evidence>
<organism evidence="1 2">
    <name type="scientific">Marinobacter similis</name>
    <dbReference type="NCBI Taxonomy" id="1420916"/>
    <lineage>
        <taxon>Bacteria</taxon>
        <taxon>Pseudomonadati</taxon>
        <taxon>Pseudomonadota</taxon>
        <taxon>Gammaproteobacteria</taxon>
        <taxon>Pseudomonadales</taxon>
        <taxon>Marinobacteraceae</taxon>
        <taxon>Marinobacter</taxon>
    </lineage>
</organism>
<protein>
    <submittedName>
        <fullName evidence="1">Uncharacterized protein</fullName>
    </submittedName>
</protein>
<keyword evidence="2" id="KW-1185">Reference proteome</keyword>
<dbReference type="Proteomes" id="UP000061489">
    <property type="component" value="Chromosome"/>
</dbReference>
<proteinExistence type="predicted"/>
<gene>
    <name evidence="1" type="ORF">AU14_10995</name>
</gene>
<accession>W5YUD4</accession>
<dbReference type="AlphaFoldDB" id="W5YUD4"/>
<dbReference type="EMBL" id="CP007151">
    <property type="protein sequence ID" value="AHI30093.1"/>
    <property type="molecule type" value="Genomic_DNA"/>
</dbReference>
<sequence length="52" mass="5510">MKSPTPVVDSAVNWLCADQNVALLSLDEHQAVIGANSFIQSLLAIPKASFAK</sequence>
<dbReference type="HOGENOM" id="CLU_3081601_0_0_6"/>